<reference evidence="1" key="1">
    <citation type="submission" date="2024-01" db="EMBL/GenBank/DDBJ databases">
        <title>The diversity of rhizobia nodulating Mimosa spp. in eleven states of Brazil covering several biomes is determined by host plant, location, and edaphic factors.</title>
        <authorList>
            <person name="Rouws L."/>
            <person name="Barauna A."/>
            <person name="Beukes C."/>
            <person name="De Faria S.M."/>
            <person name="Gross E."/>
            <person name="Dos Reis Junior F.B."/>
            <person name="Simon M."/>
            <person name="Maluk M."/>
            <person name="Odee D.W."/>
            <person name="Kenicer G."/>
            <person name="Young J.P.W."/>
            <person name="Reis V.M."/>
            <person name="Zilli J."/>
            <person name="James E.K."/>
        </authorList>
    </citation>
    <scope>NUCLEOTIDE SEQUENCE</scope>
    <source>
        <strain evidence="1">JPY452</strain>
    </source>
</reference>
<evidence type="ECO:0000313" key="2">
    <source>
        <dbReference type="Proteomes" id="UP001392318"/>
    </source>
</evidence>
<dbReference type="EMBL" id="JAYMRU010000041">
    <property type="protein sequence ID" value="MEM5405429.1"/>
    <property type="molecule type" value="Genomic_DNA"/>
</dbReference>
<organism evidence="1 2">
    <name type="scientific">Paraburkholderia unamae</name>
    <dbReference type="NCBI Taxonomy" id="219649"/>
    <lineage>
        <taxon>Bacteria</taxon>
        <taxon>Pseudomonadati</taxon>
        <taxon>Pseudomonadota</taxon>
        <taxon>Betaproteobacteria</taxon>
        <taxon>Burkholderiales</taxon>
        <taxon>Burkholderiaceae</taxon>
        <taxon>Paraburkholderia</taxon>
    </lineage>
</organism>
<comment type="caution">
    <text evidence="1">The sequence shown here is derived from an EMBL/GenBank/DDBJ whole genome shotgun (WGS) entry which is preliminary data.</text>
</comment>
<accession>A0ACC6RUL4</accession>
<evidence type="ECO:0000313" key="1">
    <source>
        <dbReference type="EMBL" id="MEM5405429.1"/>
    </source>
</evidence>
<gene>
    <name evidence="1" type="ORF">VSR83_36390</name>
</gene>
<protein>
    <submittedName>
        <fullName evidence="1">Uncharacterized protein</fullName>
    </submittedName>
</protein>
<dbReference type="Proteomes" id="UP001392318">
    <property type="component" value="Unassembled WGS sequence"/>
</dbReference>
<name>A0ACC6RUL4_9BURK</name>
<keyword evidence="2" id="KW-1185">Reference proteome</keyword>
<sequence>MIISPPFLLAGVTDNAASDDDPLMTAVSAFELAHGVYPIAFDRRWHTGVHLMPDNKGDPVRAVADGEVVAYRVSQKAIDGGAGTLDSNPGFVLLKHHTDTGDGRSITFYSLYMHLLDLDSYGAAGAASMVQALPKFLQKATPDDGVAGSSTLKVHRKDVLGLPGACHGQRHIHFEIFMLPADFNTYFGGTKLDDKKPTTPGSTDYWGHSYFVIPPGQTFKKLPDGATSHHKPHGGIVYTLNGVEFVPLVDGTNDGNALHVETWFYKGDKFTSVWIISPDGTKTLLTSQPAREQGYEYDLYHRAKSLYPSCPSDGYELLRFGRILSPQPRLAVGAGRATWMRVMFAAGKEGYVDVSPDSVVKLSDADFPLFMGWEKISEGNTPYSDDGICDIDKLQKILGVVQPKSPDAKEYEDEDALSDYVKGNDSVRAKLRKLVCEAPTEWNKTHNSARYARLNEPDGFYGRQQQTNPGGYGDFLALLEKFQFWDKTGLPDGNLWFFHPMQFIRTFRGCGWLSMKEFEQIYSDSRYSRHKRSQAPQLRSTYLVPLNLAVRKYGLTSPVRLAHFLGQGAVESGWLASMQETSMLGQLDAIGFHGTAENPASTVAESGLGHWYGATPAEDDAWFRSKKYNSHGGYITGSYDWKLGNCDFEDAQKFRGRGFKQLTGRSNYADYWLFRGWLSETDFTKNWWDDPAYHARHRSSMTRKPAEIDSPQKVALPENCIDSGGFYLRCERPAVAKAIDADNAESATSDSGKRAEFAISQSVTRAINGALLADRDRWEDTRVAKDILS</sequence>
<proteinExistence type="predicted"/>